<proteinExistence type="predicted"/>
<sequence length="150" mass="17799">MKTQSLIIILLILLMINCTVYKPFSSNKNRKESTRQIKDTFNLTSEEFKQINEDSILFEISESLAKQVSFKTTNRRIDSFLSGNYEKKQLLIALNIDQLKLKGEFDFDYTDKFNGRRLYFNTVKEYEEFMKKLDCSFIKKVNFKVDTLKN</sequence>
<evidence type="ECO:0000313" key="2">
    <source>
        <dbReference type="Proteomes" id="UP001138894"/>
    </source>
</evidence>
<comment type="caution">
    <text evidence="1">The sequence shown here is derived from an EMBL/GenBank/DDBJ whole genome shotgun (WGS) entry which is preliminary data.</text>
</comment>
<dbReference type="EMBL" id="JAGSPD010000005">
    <property type="protein sequence ID" value="MBV7268990.1"/>
    <property type="molecule type" value="Genomic_DNA"/>
</dbReference>
<dbReference type="RefSeq" id="WP_218545537.1">
    <property type="nucleotide sequence ID" value="NZ_JAGSPD010000005.1"/>
</dbReference>
<keyword evidence="2" id="KW-1185">Reference proteome</keyword>
<organism evidence="1 2">
    <name type="scientific">Winogradskyella luteola</name>
    <dbReference type="NCBI Taxonomy" id="2828330"/>
    <lineage>
        <taxon>Bacteria</taxon>
        <taxon>Pseudomonadati</taxon>
        <taxon>Bacteroidota</taxon>
        <taxon>Flavobacteriia</taxon>
        <taxon>Flavobacteriales</taxon>
        <taxon>Flavobacteriaceae</taxon>
        <taxon>Winogradskyella</taxon>
    </lineage>
</organism>
<dbReference type="AlphaFoldDB" id="A0A9X1JMZ4"/>
<gene>
    <name evidence="1" type="ORF">KCG49_07305</name>
</gene>
<accession>A0A9X1JMZ4</accession>
<reference evidence="1" key="1">
    <citation type="submission" date="2021-04" db="EMBL/GenBank/DDBJ databases">
        <authorList>
            <person name="Pira H."/>
            <person name="Risdian C."/>
            <person name="Wink J."/>
        </authorList>
    </citation>
    <scope>NUCLEOTIDE SEQUENCE</scope>
    <source>
        <strain evidence="1">WHY3</strain>
    </source>
</reference>
<protein>
    <submittedName>
        <fullName evidence="1">Uncharacterized protein</fullName>
    </submittedName>
</protein>
<name>A0A9X1JMZ4_9FLAO</name>
<dbReference type="Proteomes" id="UP001138894">
    <property type="component" value="Unassembled WGS sequence"/>
</dbReference>
<evidence type="ECO:0000313" key="1">
    <source>
        <dbReference type="EMBL" id="MBV7268990.1"/>
    </source>
</evidence>